<accession>A0ABX9SUC2</accession>
<evidence type="ECO:0000256" key="1">
    <source>
        <dbReference type="ARBA" id="ARBA00006538"/>
    </source>
</evidence>
<evidence type="ECO:0000313" key="5">
    <source>
        <dbReference type="Proteomes" id="UP000276029"/>
    </source>
</evidence>
<evidence type="ECO:0000259" key="2">
    <source>
        <dbReference type="Pfam" id="PF04775"/>
    </source>
</evidence>
<dbReference type="SUPFAM" id="SSF53474">
    <property type="entry name" value="alpha/beta-Hydrolases"/>
    <property type="match status" value="1"/>
</dbReference>
<dbReference type="Proteomes" id="UP000276029">
    <property type="component" value="Unassembled WGS sequence"/>
</dbReference>
<dbReference type="InterPro" id="IPR029058">
    <property type="entry name" value="AB_hydrolase_fold"/>
</dbReference>
<comment type="caution">
    <text evidence="4">The sequence shown here is derived from an EMBL/GenBank/DDBJ whole genome shotgun (WGS) entry which is preliminary data.</text>
</comment>
<dbReference type="PANTHER" id="PTHR10824:SF4">
    <property type="entry name" value="ACYL-COENZYME A THIOESTERASE 1-LIKE"/>
    <property type="match status" value="1"/>
</dbReference>
<evidence type="ECO:0000313" key="4">
    <source>
        <dbReference type="EMBL" id="RKS84549.1"/>
    </source>
</evidence>
<proteinExistence type="inferred from homology"/>
<dbReference type="RefSeq" id="WP_121053635.1">
    <property type="nucleotide sequence ID" value="NZ_RBWX01000013.1"/>
</dbReference>
<dbReference type="Gene3D" id="3.40.50.1820">
    <property type="entry name" value="alpha/beta hydrolase"/>
    <property type="match status" value="1"/>
</dbReference>
<dbReference type="InterPro" id="IPR016662">
    <property type="entry name" value="Acyl-CoA_thioEstase_long-chain"/>
</dbReference>
<evidence type="ECO:0000259" key="3">
    <source>
        <dbReference type="Pfam" id="PF08840"/>
    </source>
</evidence>
<feature type="domain" description="BAAT/Acyl-CoA thioester hydrolase C-terminal" evidence="3">
    <location>
        <begin position="214"/>
        <end position="440"/>
    </location>
</feature>
<dbReference type="Pfam" id="PF08840">
    <property type="entry name" value="BAAT_C"/>
    <property type="match status" value="1"/>
</dbReference>
<dbReference type="InterPro" id="IPR014940">
    <property type="entry name" value="BAAT_C"/>
</dbReference>
<name>A0ABX9SUC2_SPHMI</name>
<sequence>MTNTTFIKATPAEAQFTDAIAVIAGGFAPGATVRLSSELVDDAGVKWVAYGDFVADANGMIDLATAPSEEGTFTGINPAGLFWSLQPESGTDRRFMIDADNKNHMLGQPLFDPLAPQTFTLRACLEGDAVAEASLTLNKLAEGIEVIEVRDGRLRGKAFRQKDRSKSRGAIMSLTGSGGGVEMGYAPALASIGYDVFSLAYFAYEDLSEFLYAIPLEYFEEGFEWMKREFGATRMAVQGASRGGELSVVLAAYLPHYVSGAIPIVPMYAASAGWNHKTGETGPSWTYKGAEIPYGKTLDTMSMEEMKRIGEELPNGFPAAPGYKIDMEQDYVRRDCAIPIENAAGPLLMISGLDDAMWPCAWGSDLIVNRLRAKGYAHHYEHLALRETGHITPLPNVVTTFAPALYHTLAEVFLACGGTAEGAGRSALIMWNAMQAHYERVFGG</sequence>
<keyword evidence="5" id="KW-1185">Reference proteome</keyword>
<feature type="domain" description="Acyl-CoA thioester hydrolase/bile acid-CoA amino acid N-acetyltransferase" evidence="2">
    <location>
        <begin position="19"/>
        <end position="104"/>
    </location>
</feature>
<gene>
    <name evidence="4" type="ORF">DFR51_3641</name>
</gene>
<dbReference type="InterPro" id="IPR006862">
    <property type="entry name" value="Thio_Ohase/aa_AcTrfase"/>
</dbReference>
<dbReference type="Gene3D" id="2.60.40.2240">
    <property type="entry name" value="Acyl-CoA thioester hydrolase/BAAT N-terminal domain"/>
    <property type="match status" value="1"/>
</dbReference>
<organism evidence="4 5">
    <name type="scientific">Sphingosinicella microcystinivorans</name>
    <dbReference type="NCBI Taxonomy" id="335406"/>
    <lineage>
        <taxon>Bacteria</taxon>
        <taxon>Pseudomonadati</taxon>
        <taxon>Pseudomonadota</taxon>
        <taxon>Alphaproteobacteria</taxon>
        <taxon>Sphingomonadales</taxon>
        <taxon>Sphingosinicellaceae</taxon>
        <taxon>Sphingosinicella</taxon>
    </lineage>
</organism>
<comment type="similarity">
    <text evidence="1">Belongs to the C/M/P thioester hydrolase family.</text>
</comment>
<dbReference type="EMBL" id="RBWX01000013">
    <property type="protein sequence ID" value="RKS84549.1"/>
    <property type="molecule type" value="Genomic_DNA"/>
</dbReference>
<dbReference type="PANTHER" id="PTHR10824">
    <property type="entry name" value="ACYL-COENZYME A THIOESTERASE-RELATED"/>
    <property type="match status" value="1"/>
</dbReference>
<reference evidence="4 5" key="1">
    <citation type="submission" date="2018-10" db="EMBL/GenBank/DDBJ databases">
        <title>Genomic Encyclopedia of Type Strains, Phase IV (KMG-IV): sequencing the most valuable type-strain genomes for metagenomic binning, comparative biology and taxonomic classification.</title>
        <authorList>
            <person name="Goeker M."/>
        </authorList>
    </citation>
    <scope>NUCLEOTIDE SEQUENCE [LARGE SCALE GENOMIC DNA]</scope>
    <source>
        <strain evidence="4 5">DSM 19791</strain>
    </source>
</reference>
<dbReference type="Pfam" id="PF04775">
    <property type="entry name" value="Bile_Hydr_Trans"/>
    <property type="match status" value="1"/>
</dbReference>
<dbReference type="PIRSF" id="PIRSF016521">
    <property type="entry name" value="Acyl-CoA_hydro"/>
    <property type="match status" value="1"/>
</dbReference>
<protein>
    <submittedName>
        <fullName evidence="4">Acyl-CoA thioester hydrolase/bile acid acetyltransferase-like protein</fullName>
    </submittedName>
</protein>
<dbReference type="InterPro" id="IPR042490">
    <property type="entry name" value="Thio_Ohase/BAAT_N"/>
</dbReference>